<evidence type="ECO:0000313" key="4">
    <source>
        <dbReference type="EMBL" id="MFC5279716.1"/>
    </source>
</evidence>
<protein>
    <submittedName>
        <fullName evidence="4">Glycosyltransferase family 4 protein</fullName>
        <ecNumber evidence="4">2.4.-.-</ecNumber>
    </submittedName>
</protein>
<dbReference type="SUPFAM" id="SSF53756">
    <property type="entry name" value="UDP-Glycosyltransferase/glycogen phosphorylase"/>
    <property type="match status" value="1"/>
</dbReference>
<dbReference type="InterPro" id="IPR028098">
    <property type="entry name" value="Glyco_trans_4-like_N"/>
</dbReference>
<accession>A0ABD5R508</accession>
<dbReference type="InterPro" id="IPR001296">
    <property type="entry name" value="Glyco_trans_1"/>
</dbReference>
<keyword evidence="5" id="KW-1185">Reference proteome</keyword>
<dbReference type="GO" id="GO:0016757">
    <property type="term" value="F:glycosyltransferase activity"/>
    <property type="evidence" value="ECO:0007669"/>
    <property type="project" value="UniProtKB-KW"/>
</dbReference>
<dbReference type="Proteomes" id="UP001596118">
    <property type="component" value="Unassembled WGS sequence"/>
</dbReference>
<evidence type="ECO:0000313" key="5">
    <source>
        <dbReference type="Proteomes" id="UP001596118"/>
    </source>
</evidence>
<gene>
    <name evidence="4" type="ORF">ACFPM1_13245</name>
</gene>
<dbReference type="Gene3D" id="3.40.50.2000">
    <property type="entry name" value="Glycogen Phosphorylase B"/>
    <property type="match status" value="2"/>
</dbReference>
<evidence type="ECO:0000256" key="1">
    <source>
        <dbReference type="ARBA" id="ARBA00022679"/>
    </source>
</evidence>
<comment type="caution">
    <text evidence="4">The sequence shown here is derived from an EMBL/GenBank/DDBJ whole genome shotgun (WGS) entry which is preliminary data.</text>
</comment>
<evidence type="ECO:0000259" key="3">
    <source>
        <dbReference type="Pfam" id="PF13439"/>
    </source>
</evidence>
<dbReference type="Pfam" id="PF00534">
    <property type="entry name" value="Glycos_transf_1"/>
    <property type="match status" value="1"/>
</dbReference>
<dbReference type="RefSeq" id="WP_256411375.1">
    <property type="nucleotide sequence ID" value="NZ_JANHDM010000004.1"/>
</dbReference>
<dbReference type="AlphaFoldDB" id="A0ABD5R508"/>
<dbReference type="PANTHER" id="PTHR46401:SF2">
    <property type="entry name" value="GLYCOSYLTRANSFERASE WBBK-RELATED"/>
    <property type="match status" value="1"/>
</dbReference>
<proteinExistence type="predicted"/>
<evidence type="ECO:0000259" key="2">
    <source>
        <dbReference type="Pfam" id="PF00534"/>
    </source>
</evidence>
<sequence length="395" mass="45335">MNILQLGTIPKEKGAFKESGGVATHVWQLATHLTDSDHSVIVFADNYLGKQYIHGEFQVIGRSVRNLPIGLSLKNIELPDIVEIITTYRSLGVVRVIHMIVYYIFLTGIYHKTNPDVVHAHELRFRHYVASLVVDENTPLIATSHSVHSITYSEPKKAEKYRSILQRSYAACDHLIYVSNKLRCEVEEHVGSFDGHSQVIYNSINNIDKNIQDNEQKTEEHTLLYVGEFTERKGVYRTIDATILSYKKVSDLKLVIIGSDDTEKIEKYIKDQQVKDIVSVPGRVDDVDKWYSKADLLVVPTRSESFGLVFLEAMQHGIPVIGTTEVPEPVIPNKHVGYRVPPDDIEQISNVIVNSYTQEWQHQKIQDHARSFSWNEQISKYEEFYRESLRIERTK</sequence>
<dbReference type="Pfam" id="PF13439">
    <property type="entry name" value="Glyco_transf_4"/>
    <property type="match status" value="1"/>
</dbReference>
<organism evidence="4 5">
    <name type="scientific">Halorubrum rubrum</name>
    <dbReference type="NCBI Taxonomy" id="1126240"/>
    <lineage>
        <taxon>Archaea</taxon>
        <taxon>Methanobacteriati</taxon>
        <taxon>Methanobacteriota</taxon>
        <taxon>Stenosarchaea group</taxon>
        <taxon>Halobacteria</taxon>
        <taxon>Halobacteriales</taxon>
        <taxon>Haloferacaceae</taxon>
        <taxon>Halorubrum</taxon>
    </lineage>
</organism>
<dbReference type="PANTHER" id="PTHR46401">
    <property type="entry name" value="GLYCOSYLTRANSFERASE WBBK-RELATED"/>
    <property type="match status" value="1"/>
</dbReference>
<feature type="domain" description="Glycosyltransferase subfamily 4-like N-terminal" evidence="3">
    <location>
        <begin position="20"/>
        <end position="205"/>
    </location>
</feature>
<reference evidence="4 5" key="1">
    <citation type="journal article" date="2019" name="Int. J. Syst. Evol. Microbiol.">
        <title>The Global Catalogue of Microorganisms (GCM) 10K type strain sequencing project: providing services to taxonomists for standard genome sequencing and annotation.</title>
        <authorList>
            <consortium name="The Broad Institute Genomics Platform"/>
            <consortium name="The Broad Institute Genome Sequencing Center for Infectious Disease"/>
            <person name="Wu L."/>
            <person name="Ma J."/>
        </authorList>
    </citation>
    <scope>NUCLEOTIDE SEQUENCE [LARGE SCALE GENOMIC DNA]</scope>
    <source>
        <strain evidence="4 5">CGMCC 1.12124</strain>
    </source>
</reference>
<keyword evidence="1 4" id="KW-0808">Transferase</keyword>
<name>A0ABD5R508_9EURY</name>
<keyword evidence="4" id="KW-0328">Glycosyltransferase</keyword>
<feature type="domain" description="Glycosyl transferase family 1" evidence="2">
    <location>
        <begin position="207"/>
        <end position="368"/>
    </location>
</feature>
<dbReference type="EMBL" id="JBHSKY010000015">
    <property type="protein sequence ID" value="MFC5279716.1"/>
    <property type="molecule type" value="Genomic_DNA"/>
</dbReference>
<dbReference type="EC" id="2.4.-.-" evidence="4"/>
<dbReference type="CDD" id="cd03801">
    <property type="entry name" value="GT4_PimA-like"/>
    <property type="match status" value="1"/>
</dbReference>